<reference evidence="3 4" key="1">
    <citation type="journal article" date="2012" name="BMC Genomics">
        <title>The genome sequence of Propionibacterium acidipropionici provides insights into its biotechnological and industrial potential.</title>
        <authorList>
            <person name="Parizzi L.P."/>
            <person name="Grassi M.C."/>
            <person name="Llerena L.A."/>
            <person name="Carazzolle M.F."/>
            <person name="Queiroz V.L."/>
            <person name="Lunardi I."/>
            <person name="Zeidler A.F."/>
            <person name="Teixeira P.J."/>
            <person name="Mieczkowski P."/>
            <person name="Rincones J."/>
            <person name="Pereira G.A."/>
        </authorList>
    </citation>
    <scope>NUCLEOTIDE SEQUENCE [LARGE SCALE GENOMIC DNA]</scope>
    <source>
        <strain evidence="4">ATCC 4875 / DSM 20272 / JCM 6432 / NBRC 12425 / NCIMB 8070</strain>
    </source>
</reference>
<dbReference type="PANTHER" id="PTHR11695:SF294">
    <property type="entry name" value="RETICULON-4-INTERACTING PROTEIN 1, MITOCHONDRIAL"/>
    <property type="match status" value="1"/>
</dbReference>
<dbReference type="InterPro" id="IPR013149">
    <property type="entry name" value="ADH-like_C"/>
</dbReference>
<accession>K7S988</accession>
<dbReference type="SUPFAM" id="SSF50129">
    <property type="entry name" value="GroES-like"/>
    <property type="match status" value="1"/>
</dbReference>
<dbReference type="eggNOG" id="COG0604">
    <property type="taxonomic scope" value="Bacteria"/>
</dbReference>
<feature type="region of interest" description="Disordered" evidence="1">
    <location>
        <begin position="24"/>
        <end position="44"/>
    </location>
</feature>
<evidence type="ECO:0000256" key="1">
    <source>
        <dbReference type="SAM" id="MobiDB-lite"/>
    </source>
</evidence>
<evidence type="ECO:0000313" key="4">
    <source>
        <dbReference type="Proteomes" id="UP000000214"/>
    </source>
</evidence>
<dbReference type="Proteomes" id="UP000000214">
    <property type="component" value="Chromosome"/>
</dbReference>
<evidence type="ECO:0000259" key="2">
    <source>
        <dbReference type="SMART" id="SM00829"/>
    </source>
</evidence>
<dbReference type="KEGG" id="pbo:PACID_33650"/>
<dbReference type="AlphaFoldDB" id="K7S988"/>
<dbReference type="Pfam" id="PF08240">
    <property type="entry name" value="ADH_N"/>
    <property type="match status" value="1"/>
</dbReference>
<organism evidence="3 4">
    <name type="scientific">Acidipropionibacterium acidipropionici (strain ATCC 4875 / DSM 20272 / JCM 6432 / NBRC 12425 / NCIMB 8070 / 4)</name>
    <name type="common">Propionibacterium acidipropionici</name>
    <dbReference type="NCBI Taxonomy" id="1171373"/>
    <lineage>
        <taxon>Bacteria</taxon>
        <taxon>Bacillati</taxon>
        <taxon>Actinomycetota</taxon>
        <taxon>Actinomycetes</taxon>
        <taxon>Propionibacteriales</taxon>
        <taxon>Propionibacteriaceae</taxon>
        <taxon>Acidipropionibacterium</taxon>
    </lineage>
</organism>
<dbReference type="EMBL" id="CP003493">
    <property type="protein sequence ID" value="AFV91122.1"/>
    <property type="molecule type" value="Genomic_DNA"/>
</dbReference>
<evidence type="ECO:0000313" key="3">
    <source>
        <dbReference type="EMBL" id="AFV91122.1"/>
    </source>
</evidence>
<dbReference type="PANTHER" id="PTHR11695">
    <property type="entry name" value="ALCOHOL DEHYDROGENASE RELATED"/>
    <property type="match status" value="1"/>
</dbReference>
<dbReference type="STRING" id="1171373.PACID_33650"/>
<dbReference type="Gene3D" id="3.40.50.720">
    <property type="entry name" value="NAD(P)-binding Rossmann-like Domain"/>
    <property type="match status" value="1"/>
</dbReference>
<dbReference type="PATRIC" id="fig|1171373.8.peg.3311"/>
<dbReference type="HOGENOM" id="CLU_026673_3_3_11"/>
<dbReference type="GO" id="GO:0016491">
    <property type="term" value="F:oxidoreductase activity"/>
    <property type="evidence" value="ECO:0007669"/>
    <property type="project" value="InterPro"/>
</dbReference>
<gene>
    <name evidence="3" type="ordered locus">PACID_33650</name>
</gene>
<dbReference type="CDD" id="cd05289">
    <property type="entry name" value="MDR_like_2"/>
    <property type="match status" value="1"/>
</dbReference>
<dbReference type="InterPro" id="IPR050700">
    <property type="entry name" value="YIM1/Zinc_Alcohol_DH_Fams"/>
</dbReference>
<dbReference type="SUPFAM" id="SSF51735">
    <property type="entry name" value="NAD(P)-binding Rossmann-fold domains"/>
    <property type="match status" value="1"/>
</dbReference>
<sequence length="353" mass="37036">MPLDRSLTTVLDRLMDRSVARVAGQDGCGPRAPLPRRSNSGYRGGMRAQQYSRFGGSEVLELVDDRPVPKTPPGYALVRVRAAGVNPVDWKVMAGGLDPIYDSVFPIVPGWDVAGVIEQLGADVPGFQVGDEVLAYARTAWIHHGTFAELVPVPLEFLAHKPAELDWDQAGALPLAGLTAYQTLTRLGVDSGQTVLIHNASGGVGSFAVQIAQHLGAQVIGTASDRNHDRLKALGATPVNYGEGLAERVREIAPGGVDVVLDLIGGVLDVTRAVLAPGGVHGSIADARFAAEGGLYAWVRPSGPQTNELAGLAATGVLHADIAATHPLAGLPEAFEESRTGHIQGKIVIHPNE</sequence>
<name>K7S988_ACIA4</name>
<dbReference type="InterPro" id="IPR036291">
    <property type="entry name" value="NAD(P)-bd_dom_sf"/>
</dbReference>
<proteinExistence type="predicted"/>
<feature type="domain" description="Enoyl reductase (ER)" evidence="2">
    <location>
        <begin position="55"/>
        <end position="349"/>
    </location>
</feature>
<dbReference type="InterPro" id="IPR013154">
    <property type="entry name" value="ADH-like_N"/>
</dbReference>
<protein>
    <submittedName>
        <fullName evidence="3">Zinc-binding oxidoreductase</fullName>
    </submittedName>
</protein>
<dbReference type="InterPro" id="IPR011032">
    <property type="entry name" value="GroES-like_sf"/>
</dbReference>
<dbReference type="InterPro" id="IPR020843">
    <property type="entry name" value="ER"/>
</dbReference>
<dbReference type="Pfam" id="PF00107">
    <property type="entry name" value="ADH_zinc_N"/>
    <property type="match status" value="1"/>
</dbReference>
<dbReference type="Gene3D" id="3.90.180.10">
    <property type="entry name" value="Medium-chain alcohol dehydrogenases, catalytic domain"/>
    <property type="match status" value="1"/>
</dbReference>
<dbReference type="SMART" id="SM00829">
    <property type="entry name" value="PKS_ER"/>
    <property type="match status" value="1"/>
</dbReference>